<evidence type="ECO:0000256" key="3">
    <source>
        <dbReference type="ARBA" id="ARBA00023125"/>
    </source>
</evidence>
<dbReference type="GO" id="GO:0009307">
    <property type="term" value="P:DNA restriction-modification system"/>
    <property type="evidence" value="ECO:0007669"/>
    <property type="project" value="UniProtKB-KW"/>
</dbReference>
<keyword evidence="6" id="KW-1185">Reference proteome</keyword>
<dbReference type="GO" id="GO:0003677">
    <property type="term" value="F:DNA binding"/>
    <property type="evidence" value="ECO:0007669"/>
    <property type="project" value="UniProtKB-KW"/>
</dbReference>
<keyword evidence="3" id="KW-0238">DNA-binding</keyword>
<feature type="domain" description="Type I restriction modification DNA specificity" evidence="4">
    <location>
        <begin position="221"/>
        <end position="375"/>
    </location>
</feature>
<dbReference type="PANTHER" id="PTHR43140">
    <property type="entry name" value="TYPE-1 RESTRICTION ENZYME ECOKI SPECIFICITY PROTEIN"/>
    <property type="match status" value="1"/>
</dbReference>
<feature type="domain" description="Type I restriction modification DNA specificity" evidence="4">
    <location>
        <begin position="6"/>
        <end position="191"/>
    </location>
</feature>
<dbReference type="CDD" id="cd17252">
    <property type="entry name" value="RMtype1_S_EcoKI-TRD1-CR1_like"/>
    <property type="match status" value="1"/>
</dbReference>
<organism evidence="5 6">
    <name type="scientific">Chryseobacterium koreense CCUG 49689</name>
    <dbReference type="NCBI Taxonomy" id="1304281"/>
    <lineage>
        <taxon>Bacteria</taxon>
        <taxon>Pseudomonadati</taxon>
        <taxon>Bacteroidota</taxon>
        <taxon>Flavobacteriia</taxon>
        <taxon>Flavobacteriales</taxon>
        <taxon>Weeksellaceae</taxon>
        <taxon>Chryseobacterium group</taxon>
        <taxon>Chryseobacterium</taxon>
    </lineage>
</organism>
<dbReference type="STRING" id="1304281.ACM44_09295"/>
<dbReference type="OrthoDB" id="9816225at2"/>
<dbReference type="InterPro" id="IPR000055">
    <property type="entry name" value="Restrct_endonuc_typeI_TRD"/>
</dbReference>
<dbReference type="InterPro" id="IPR051212">
    <property type="entry name" value="Type-I_RE_S_subunit"/>
</dbReference>
<comment type="similarity">
    <text evidence="1">Belongs to the type-I restriction system S methylase family.</text>
</comment>
<evidence type="ECO:0000313" key="5">
    <source>
        <dbReference type="EMBL" id="KMQ70823.1"/>
    </source>
</evidence>
<dbReference type="PATRIC" id="fig|1304281.5.peg.2000"/>
<evidence type="ECO:0000256" key="1">
    <source>
        <dbReference type="ARBA" id="ARBA00010923"/>
    </source>
</evidence>
<protein>
    <recommendedName>
        <fullName evidence="4">Type I restriction modification DNA specificity domain-containing protein</fullName>
    </recommendedName>
</protein>
<gene>
    <name evidence="5" type="ORF">ACM44_09295</name>
</gene>
<dbReference type="Pfam" id="PF01420">
    <property type="entry name" value="Methylase_S"/>
    <property type="match status" value="2"/>
</dbReference>
<name>A0A0J7IX12_9FLAO</name>
<dbReference type="AlphaFoldDB" id="A0A0J7IX12"/>
<reference evidence="5 6" key="1">
    <citation type="journal article" date="2004" name="Int. J. Syst. Evol. Microbiol.">
        <title>Kaistella koreensis gen. nov., sp. nov., a novel member of the Chryseobacterium-Bergeyella-Riemerella branch.</title>
        <authorList>
            <person name="Kim M.K."/>
            <person name="Im W.T."/>
            <person name="Shin Y.K."/>
            <person name="Lim J.H."/>
            <person name="Kim S.H."/>
            <person name="Lee B.C."/>
            <person name="Park M.Y."/>
            <person name="Lee K.Y."/>
            <person name="Lee S.T."/>
        </authorList>
    </citation>
    <scope>NUCLEOTIDE SEQUENCE [LARGE SCALE GENOMIC DNA]</scope>
    <source>
        <strain evidence="5 6">CCUG 49689</strain>
    </source>
</reference>
<dbReference type="CDD" id="cd17266">
    <property type="entry name" value="RMtype1_S_Sau1132ORF3780P-TRD2-CR2_like"/>
    <property type="match status" value="1"/>
</dbReference>
<dbReference type="RefSeq" id="WP_048499767.1">
    <property type="nucleotide sequence ID" value="NZ_LFNG01000012.1"/>
</dbReference>
<dbReference type="Proteomes" id="UP000035900">
    <property type="component" value="Unassembled WGS sequence"/>
</dbReference>
<accession>A0A0J7IX12</accession>
<dbReference type="Gene3D" id="3.90.220.20">
    <property type="entry name" value="DNA methylase specificity domains"/>
    <property type="match status" value="2"/>
</dbReference>
<keyword evidence="2" id="KW-0680">Restriction system</keyword>
<comment type="caution">
    <text evidence="5">The sequence shown here is derived from an EMBL/GenBank/DDBJ whole genome shotgun (WGS) entry which is preliminary data.</text>
</comment>
<dbReference type="EMBL" id="LFNG01000012">
    <property type="protein sequence ID" value="KMQ70823.1"/>
    <property type="molecule type" value="Genomic_DNA"/>
</dbReference>
<evidence type="ECO:0000256" key="2">
    <source>
        <dbReference type="ARBA" id="ARBA00022747"/>
    </source>
</evidence>
<dbReference type="PANTHER" id="PTHR43140:SF1">
    <property type="entry name" value="TYPE I RESTRICTION ENZYME ECOKI SPECIFICITY SUBUNIT"/>
    <property type="match status" value="1"/>
</dbReference>
<sequence>MENNLPKNWVQTSIGNVSEIIRGVSYKKDQAFSDSNANSVYILRGGNIQDEKLDFETDDNVFVDKTLINENQFVKKYDVVIVGSTGSKKLIGKAGIAEQDFDSVAFGAFLMLLRTRKIDKKFHSYFFQTKYYRNLIAELAGGVNINNIRKEYLENMKFPLPPLPEQERIVAKLDALFAQHETIKKSLDKIPQLLKDFRQQVLTQAVTGKLTEKWREGKDLEEWREEKLKNIIKVKSGNSLSANQREVGAIPVFGGNGITGYHNKANIFQETIVIGRVGFYCGSIHLTSELAWVTDNALIVDNLMDNNIKFLFFLLKYLKLGTYNNSTAQPVISGSKIYDIEARVPSIIEQQEIVSRIESLFAKADAIESRYQKLKKKVEQLPQVILHKAFKGELVPQLPTDGDAKDLLKEIMELKKAGVKK</sequence>
<evidence type="ECO:0000313" key="6">
    <source>
        <dbReference type="Proteomes" id="UP000035900"/>
    </source>
</evidence>
<evidence type="ECO:0000259" key="4">
    <source>
        <dbReference type="Pfam" id="PF01420"/>
    </source>
</evidence>
<proteinExistence type="inferred from homology"/>
<dbReference type="InterPro" id="IPR044946">
    <property type="entry name" value="Restrct_endonuc_typeI_TRD_sf"/>
</dbReference>
<dbReference type="SUPFAM" id="SSF116734">
    <property type="entry name" value="DNA methylase specificity domain"/>
    <property type="match status" value="2"/>
</dbReference>